<dbReference type="AlphaFoldDB" id="A0A381V6C1"/>
<dbReference type="Pfam" id="PF00576">
    <property type="entry name" value="Transthyretin"/>
    <property type="match status" value="1"/>
</dbReference>
<protein>
    <recommendedName>
        <fullName evidence="5">hydroxyisourate hydrolase</fullName>
        <ecNumber evidence="5">3.5.2.17</ecNumber>
    </recommendedName>
</protein>
<keyword evidence="7" id="KW-0378">Hydrolase</keyword>
<comment type="similarity">
    <text evidence="3">Belongs to the transthyretin family. 5-hydroxyisourate hydrolase subfamily.</text>
</comment>
<comment type="subunit">
    <text evidence="4">Homotetramer.</text>
</comment>
<evidence type="ECO:0000256" key="2">
    <source>
        <dbReference type="ARBA" id="ARBA00002704"/>
    </source>
</evidence>
<dbReference type="InterPro" id="IPR023416">
    <property type="entry name" value="Transthyretin/HIU_hydrolase_d"/>
</dbReference>
<evidence type="ECO:0000256" key="5">
    <source>
        <dbReference type="ARBA" id="ARBA00012609"/>
    </source>
</evidence>
<accession>A0A381V6C1</accession>
<gene>
    <name evidence="9" type="ORF">METZ01_LOCUS88793</name>
</gene>
<dbReference type="EMBL" id="UINC01007979">
    <property type="protein sequence ID" value="SVA35939.1"/>
    <property type="molecule type" value="Genomic_DNA"/>
</dbReference>
<sequence length="155" mass="16815">MAEVEHQPPGQKTWPGVAWRLNTSWPGTRHLCNCSGSNPMGQLTTHVLDTASGRPAGGMAWTLHRADETRTILASGHTNNDGRNDGPVLEGANFSTGTYEFVFFAGDYFRDSGSILAEPAFLDQVVIRFGIADAASHYHVPLLVSPYGYSTYRGS</sequence>
<evidence type="ECO:0000256" key="4">
    <source>
        <dbReference type="ARBA" id="ARBA00011881"/>
    </source>
</evidence>
<dbReference type="PRINTS" id="PR00189">
    <property type="entry name" value="TRNSTHYRETIN"/>
</dbReference>
<dbReference type="InterPro" id="IPR014306">
    <property type="entry name" value="Hydroxyisourate_hydrolase"/>
</dbReference>
<comment type="function">
    <text evidence="2">Catalyzes the hydrolysis of 5-hydroxyisourate (HIU) to 2-oxo-4-hydroxy-4-carboxy-5-ureidoimidazoline (OHCU).</text>
</comment>
<dbReference type="CDD" id="cd05822">
    <property type="entry name" value="TLP_HIUase"/>
    <property type="match status" value="1"/>
</dbReference>
<dbReference type="Gene3D" id="2.60.40.180">
    <property type="entry name" value="Transthyretin/hydroxyisourate hydrolase domain"/>
    <property type="match status" value="1"/>
</dbReference>
<dbReference type="InterPro" id="IPR000895">
    <property type="entry name" value="Transthyretin/HIU_hydrolase"/>
</dbReference>
<comment type="catalytic activity">
    <reaction evidence="1">
        <text>5-hydroxyisourate + H2O = 5-hydroxy-2-oxo-4-ureido-2,5-dihydro-1H-imidazole-5-carboxylate + H(+)</text>
        <dbReference type="Rhea" id="RHEA:23736"/>
        <dbReference type="ChEBI" id="CHEBI:15377"/>
        <dbReference type="ChEBI" id="CHEBI:15378"/>
        <dbReference type="ChEBI" id="CHEBI:18072"/>
        <dbReference type="ChEBI" id="CHEBI:58639"/>
        <dbReference type="EC" id="3.5.2.17"/>
    </reaction>
</comment>
<dbReference type="GO" id="GO:0006144">
    <property type="term" value="P:purine nucleobase metabolic process"/>
    <property type="evidence" value="ECO:0007669"/>
    <property type="project" value="UniProtKB-KW"/>
</dbReference>
<evidence type="ECO:0000256" key="3">
    <source>
        <dbReference type="ARBA" id="ARBA00009850"/>
    </source>
</evidence>
<dbReference type="FunFam" id="2.60.40.180:FF:000005">
    <property type="entry name" value="5-hydroxyisourate hydrolase"/>
    <property type="match status" value="1"/>
</dbReference>
<feature type="domain" description="Transthyretin/hydroxyisourate hydrolase" evidence="8">
    <location>
        <begin position="43"/>
        <end position="154"/>
    </location>
</feature>
<evidence type="ECO:0000313" key="9">
    <source>
        <dbReference type="EMBL" id="SVA35939.1"/>
    </source>
</evidence>
<dbReference type="PANTHER" id="PTHR10395">
    <property type="entry name" value="URICASE AND TRANSTHYRETIN-RELATED"/>
    <property type="match status" value="1"/>
</dbReference>
<dbReference type="PANTHER" id="PTHR10395:SF7">
    <property type="entry name" value="5-HYDROXYISOURATE HYDROLASE"/>
    <property type="match status" value="1"/>
</dbReference>
<dbReference type="PROSITE" id="PS00769">
    <property type="entry name" value="TRANSTHYRETIN_2"/>
    <property type="match status" value="1"/>
</dbReference>
<name>A0A381V6C1_9ZZZZ</name>
<evidence type="ECO:0000256" key="6">
    <source>
        <dbReference type="ARBA" id="ARBA00022631"/>
    </source>
</evidence>
<dbReference type="SUPFAM" id="SSF49472">
    <property type="entry name" value="Transthyretin (synonym: prealbumin)"/>
    <property type="match status" value="1"/>
</dbReference>
<evidence type="ECO:0000256" key="7">
    <source>
        <dbReference type="ARBA" id="ARBA00022801"/>
    </source>
</evidence>
<evidence type="ECO:0000256" key="1">
    <source>
        <dbReference type="ARBA" id="ARBA00001043"/>
    </source>
</evidence>
<dbReference type="InterPro" id="IPR023419">
    <property type="entry name" value="Transthyretin_CS"/>
</dbReference>
<dbReference type="InterPro" id="IPR036817">
    <property type="entry name" value="Transthyretin/HIU_hydrolase_sf"/>
</dbReference>
<evidence type="ECO:0000259" key="8">
    <source>
        <dbReference type="Pfam" id="PF00576"/>
    </source>
</evidence>
<dbReference type="GO" id="GO:0033971">
    <property type="term" value="F:hydroxyisourate hydrolase activity"/>
    <property type="evidence" value="ECO:0007669"/>
    <property type="project" value="UniProtKB-EC"/>
</dbReference>
<keyword evidence="6" id="KW-0659">Purine metabolism</keyword>
<reference evidence="9" key="1">
    <citation type="submission" date="2018-05" db="EMBL/GenBank/DDBJ databases">
        <authorList>
            <person name="Lanie J.A."/>
            <person name="Ng W.-L."/>
            <person name="Kazmierczak K.M."/>
            <person name="Andrzejewski T.M."/>
            <person name="Davidsen T.M."/>
            <person name="Wayne K.J."/>
            <person name="Tettelin H."/>
            <person name="Glass J.I."/>
            <person name="Rusch D."/>
            <person name="Podicherti R."/>
            <person name="Tsui H.-C.T."/>
            <person name="Winkler M.E."/>
        </authorList>
    </citation>
    <scope>NUCLEOTIDE SEQUENCE</scope>
</reference>
<dbReference type="EC" id="3.5.2.17" evidence="5"/>
<organism evidence="9">
    <name type="scientific">marine metagenome</name>
    <dbReference type="NCBI Taxonomy" id="408172"/>
    <lineage>
        <taxon>unclassified sequences</taxon>
        <taxon>metagenomes</taxon>
        <taxon>ecological metagenomes</taxon>
    </lineage>
</organism>
<proteinExistence type="inferred from homology"/>
<dbReference type="NCBIfam" id="TIGR02962">
    <property type="entry name" value="hdxy_isourate"/>
    <property type="match status" value="1"/>
</dbReference>